<name>A0A5R8WSU9_9BACT</name>
<dbReference type="OrthoDB" id="9815010at2"/>
<accession>A0A5R8WSU9</accession>
<protein>
    <submittedName>
        <fullName evidence="1">Uncharacterized protein</fullName>
    </submittedName>
</protein>
<dbReference type="RefSeq" id="WP_138076296.1">
    <property type="nucleotide sequence ID" value="NZ_VAJM01000003.1"/>
</dbReference>
<sequence length="164" mass="18866">MPDRPQQLDELFQRLQTATAPLEIEALQQGIWQLWLETDDVALNKRLESGMRALSAEDYTRAIADFGWIVEQHPTYAEGWNKRATAHYLRGEYRASLLDIARTLRLEPRHFGALSGKATILRMVGDDRGALRTLRRLSQLCPHLPGLQTQLHDLQRRLDNPDTQ</sequence>
<dbReference type="Proteomes" id="UP000305517">
    <property type="component" value="Unassembled WGS sequence"/>
</dbReference>
<evidence type="ECO:0000313" key="2">
    <source>
        <dbReference type="Proteomes" id="UP000305517"/>
    </source>
</evidence>
<dbReference type="InterPro" id="IPR019734">
    <property type="entry name" value="TPR_rpt"/>
</dbReference>
<comment type="caution">
    <text evidence="1">The sequence shown here is derived from an EMBL/GenBank/DDBJ whole genome shotgun (WGS) entry which is preliminary data.</text>
</comment>
<evidence type="ECO:0000313" key="1">
    <source>
        <dbReference type="EMBL" id="TLM93877.1"/>
    </source>
</evidence>
<dbReference type="SMART" id="SM00028">
    <property type="entry name" value="TPR"/>
    <property type="match status" value="2"/>
</dbReference>
<reference evidence="1 2" key="1">
    <citation type="submission" date="2019-05" db="EMBL/GenBank/DDBJ databases">
        <title>Hymenobacter edaphi sp. nov., isolated from abandoned arsenic-contaminated farmland soil.</title>
        <authorList>
            <person name="Nie L."/>
        </authorList>
    </citation>
    <scope>NUCLEOTIDE SEQUENCE [LARGE SCALE GENOMIC DNA]</scope>
    <source>
        <strain evidence="1 2">1-3-3-8</strain>
    </source>
</reference>
<dbReference type="SUPFAM" id="SSF48452">
    <property type="entry name" value="TPR-like"/>
    <property type="match status" value="1"/>
</dbReference>
<proteinExistence type="predicted"/>
<gene>
    <name evidence="1" type="ORF">FDY95_07525</name>
</gene>
<organism evidence="1 2">
    <name type="scientific">Hymenobacter jeollabukensis</name>
    <dbReference type="NCBI Taxonomy" id="2025313"/>
    <lineage>
        <taxon>Bacteria</taxon>
        <taxon>Pseudomonadati</taxon>
        <taxon>Bacteroidota</taxon>
        <taxon>Cytophagia</taxon>
        <taxon>Cytophagales</taxon>
        <taxon>Hymenobacteraceae</taxon>
        <taxon>Hymenobacter</taxon>
    </lineage>
</organism>
<dbReference type="InterPro" id="IPR011990">
    <property type="entry name" value="TPR-like_helical_dom_sf"/>
</dbReference>
<dbReference type="EMBL" id="VAJM01000003">
    <property type="protein sequence ID" value="TLM93877.1"/>
    <property type="molecule type" value="Genomic_DNA"/>
</dbReference>
<dbReference type="AlphaFoldDB" id="A0A5R8WSU9"/>
<keyword evidence="2" id="KW-1185">Reference proteome</keyword>
<dbReference type="Gene3D" id="1.25.40.10">
    <property type="entry name" value="Tetratricopeptide repeat domain"/>
    <property type="match status" value="1"/>
</dbReference>